<dbReference type="SUPFAM" id="SSF55781">
    <property type="entry name" value="GAF domain-like"/>
    <property type="match status" value="1"/>
</dbReference>
<comment type="caution">
    <text evidence="4">The sequence shown here is derived from an EMBL/GenBank/DDBJ whole genome shotgun (WGS) entry which is preliminary data.</text>
</comment>
<evidence type="ECO:0000313" key="4">
    <source>
        <dbReference type="EMBL" id="GHC83257.1"/>
    </source>
</evidence>
<keyword evidence="1" id="KW-0805">Transcription regulation</keyword>
<keyword evidence="2" id="KW-0804">Transcription</keyword>
<proteinExistence type="predicted"/>
<sequence>MNPERELSLADAFVELADTLVDEFDVIDFLQQLSVRCAQLLDVSAAAVLLAPDGEPLRPVAPFDPGSALAELLDAAADAGPALDCHLGGAPPDAPGAPGDPDAPDVTRVDLLGQGPDRWGEFVPLARRAGYTWASALPMRLRGERLGCLLLLRTDPAPPSSTDVRLGQALADAATIGLVHEQTLRAHRATGAQLRGALHSRIVIEQAKGILAARLGMGVDEAFAVLRRHARSNSRRLTEVARQVIDEGLVPAA</sequence>
<dbReference type="PROSITE" id="PS50921">
    <property type="entry name" value="ANTAR"/>
    <property type="match status" value="1"/>
</dbReference>
<dbReference type="InterPro" id="IPR036388">
    <property type="entry name" value="WH-like_DNA-bd_sf"/>
</dbReference>
<accession>A0A919C847</accession>
<dbReference type="Gene3D" id="1.10.10.10">
    <property type="entry name" value="Winged helix-like DNA-binding domain superfamily/Winged helix DNA-binding domain"/>
    <property type="match status" value="1"/>
</dbReference>
<feature type="domain" description="ANTAR" evidence="3">
    <location>
        <begin position="184"/>
        <end position="245"/>
    </location>
</feature>
<organism evidence="4 5">
    <name type="scientific">Streptomyces finlayi</name>
    <dbReference type="NCBI Taxonomy" id="67296"/>
    <lineage>
        <taxon>Bacteria</taxon>
        <taxon>Bacillati</taxon>
        <taxon>Actinomycetota</taxon>
        <taxon>Actinomycetes</taxon>
        <taxon>Kitasatosporales</taxon>
        <taxon>Streptomycetaceae</taxon>
        <taxon>Streptomyces</taxon>
    </lineage>
</organism>
<dbReference type="Gene3D" id="3.30.450.40">
    <property type="match status" value="1"/>
</dbReference>
<dbReference type="RefSeq" id="WP_189822412.1">
    <property type="nucleotide sequence ID" value="NZ_BMVC01000002.1"/>
</dbReference>
<dbReference type="EMBL" id="BMVC01000002">
    <property type="protein sequence ID" value="GHC83257.1"/>
    <property type="molecule type" value="Genomic_DNA"/>
</dbReference>
<dbReference type="Pfam" id="PF03861">
    <property type="entry name" value="ANTAR"/>
    <property type="match status" value="1"/>
</dbReference>
<dbReference type="SMART" id="SM01012">
    <property type="entry name" value="ANTAR"/>
    <property type="match status" value="1"/>
</dbReference>
<dbReference type="AlphaFoldDB" id="A0A919C847"/>
<gene>
    <name evidence="4" type="ORF">GCM10010334_12180</name>
</gene>
<evidence type="ECO:0000259" key="3">
    <source>
        <dbReference type="PROSITE" id="PS50921"/>
    </source>
</evidence>
<dbReference type="InterPro" id="IPR012074">
    <property type="entry name" value="GAF_ANTAR"/>
</dbReference>
<reference evidence="4" key="1">
    <citation type="journal article" date="2014" name="Int. J. Syst. Evol. Microbiol.">
        <title>Complete genome sequence of Corynebacterium casei LMG S-19264T (=DSM 44701T), isolated from a smear-ripened cheese.</title>
        <authorList>
            <consortium name="US DOE Joint Genome Institute (JGI-PGF)"/>
            <person name="Walter F."/>
            <person name="Albersmeier A."/>
            <person name="Kalinowski J."/>
            <person name="Ruckert C."/>
        </authorList>
    </citation>
    <scope>NUCLEOTIDE SEQUENCE</scope>
    <source>
        <strain evidence="4">JCM 4637</strain>
    </source>
</reference>
<evidence type="ECO:0000256" key="1">
    <source>
        <dbReference type="ARBA" id="ARBA00023015"/>
    </source>
</evidence>
<dbReference type="PIRSF" id="PIRSF036625">
    <property type="entry name" value="GAF_ANTAR"/>
    <property type="match status" value="1"/>
</dbReference>
<dbReference type="SUPFAM" id="SSF52172">
    <property type="entry name" value="CheY-like"/>
    <property type="match status" value="1"/>
</dbReference>
<dbReference type="InterPro" id="IPR029016">
    <property type="entry name" value="GAF-like_dom_sf"/>
</dbReference>
<evidence type="ECO:0000256" key="2">
    <source>
        <dbReference type="ARBA" id="ARBA00023163"/>
    </source>
</evidence>
<dbReference type="Proteomes" id="UP000638353">
    <property type="component" value="Unassembled WGS sequence"/>
</dbReference>
<reference evidence="4" key="2">
    <citation type="submission" date="2020-09" db="EMBL/GenBank/DDBJ databases">
        <authorList>
            <person name="Sun Q."/>
            <person name="Ohkuma M."/>
        </authorList>
    </citation>
    <scope>NUCLEOTIDE SEQUENCE</scope>
    <source>
        <strain evidence="4">JCM 4637</strain>
    </source>
</reference>
<name>A0A919C847_9ACTN</name>
<dbReference type="InterPro" id="IPR011006">
    <property type="entry name" value="CheY-like_superfamily"/>
</dbReference>
<dbReference type="GO" id="GO:0003723">
    <property type="term" value="F:RNA binding"/>
    <property type="evidence" value="ECO:0007669"/>
    <property type="project" value="InterPro"/>
</dbReference>
<dbReference type="InterPro" id="IPR005561">
    <property type="entry name" value="ANTAR"/>
</dbReference>
<evidence type="ECO:0000313" key="5">
    <source>
        <dbReference type="Proteomes" id="UP000638353"/>
    </source>
</evidence>
<protein>
    <submittedName>
        <fullName evidence="4">Transcriptional regulator</fullName>
    </submittedName>
</protein>